<reference evidence="3 4" key="1">
    <citation type="journal article" date="2023" name="Int. J. Syst. Evol. Microbiol.">
        <title>Methylocystis iwaonis sp. nov., a type II methane-oxidizing bacterium from surface soil of a rice paddy field in Japan, and emended description of the genus Methylocystis (ex Whittenbury et al. 1970) Bowman et al. 1993.</title>
        <authorList>
            <person name="Kaise H."/>
            <person name="Sawadogo J.B."/>
            <person name="Alam M.S."/>
            <person name="Ueno C."/>
            <person name="Dianou D."/>
            <person name="Shinjo R."/>
            <person name="Asakawa S."/>
        </authorList>
    </citation>
    <scope>NUCLEOTIDE SEQUENCE [LARGE SCALE GENOMIC DNA]</scope>
    <source>
        <strain evidence="3 4">SS37A-Re</strain>
    </source>
</reference>
<protein>
    <recommendedName>
        <fullName evidence="5">Cobalt transporter</fullName>
    </recommendedName>
</protein>
<keyword evidence="1" id="KW-0472">Membrane</keyword>
<feature type="transmembrane region" description="Helical" evidence="1">
    <location>
        <begin position="38"/>
        <end position="60"/>
    </location>
</feature>
<organism evidence="3 4">
    <name type="scientific">Methylocystis iwaonis</name>
    <dbReference type="NCBI Taxonomy" id="2885079"/>
    <lineage>
        <taxon>Bacteria</taxon>
        <taxon>Pseudomonadati</taxon>
        <taxon>Pseudomonadota</taxon>
        <taxon>Alphaproteobacteria</taxon>
        <taxon>Hyphomicrobiales</taxon>
        <taxon>Methylocystaceae</taxon>
        <taxon>Methylocystis</taxon>
    </lineage>
</organism>
<gene>
    <name evidence="3" type="ORF">SS37A_10990</name>
</gene>
<sequence>MKSFAKVALALPLMVAAGAAQANPGLHVHPHLTEAPLVDLHPALGLALAVACWAALVWAAEAHATARRRPLAAHAK</sequence>
<evidence type="ECO:0000313" key="3">
    <source>
        <dbReference type="EMBL" id="BDV33570.1"/>
    </source>
</evidence>
<name>A0ABN6VD36_9HYPH</name>
<keyword evidence="2" id="KW-0732">Signal</keyword>
<evidence type="ECO:0008006" key="5">
    <source>
        <dbReference type="Google" id="ProtNLM"/>
    </source>
</evidence>
<feature type="chain" id="PRO_5045311348" description="Cobalt transporter" evidence="2">
    <location>
        <begin position="23"/>
        <end position="76"/>
    </location>
</feature>
<accession>A0ABN6VD36</accession>
<dbReference type="Proteomes" id="UP001317629">
    <property type="component" value="Chromosome"/>
</dbReference>
<evidence type="ECO:0000313" key="4">
    <source>
        <dbReference type="Proteomes" id="UP001317629"/>
    </source>
</evidence>
<keyword evidence="1" id="KW-0812">Transmembrane</keyword>
<proteinExistence type="predicted"/>
<evidence type="ECO:0000256" key="2">
    <source>
        <dbReference type="SAM" id="SignalP"/>
    </source>
</evidence>
<evidence type="ECO:0000256" key="1">
    <source>
        <dbReference type="SAM" id="Phobius"/>
    </source>
</evidence>
<keyword evidence="1" id="KW-1133">Transmembrane helix</keyword>
<feature type="signal peptide" evidence="2">
    <location>
        <begin position="1"/>
        <end position="22"/>
    </location>
</feature>
<dbReference type="EMBL" id="AP027142">
    <property type="protein sequence ID" value="BDV33570.1"/>
    <property type="molecule type" value="Genomic_DNA"/>
</dbReference>
<keyword evidence="4" id="KW-1185">Reference proteome</keyword>
<dbReference type="RefSeq" id="WP_281931053.1">
    <property type="nucleotide sequence ID" value="NZ_AP027142.1"/>
</dbReference>